<dbReference type="EMBL" id="OU893351">
    <property type="protein sequence ID" value="CAG9790109.1"/>
    <property type="molecule type" value="Genomic_DNA"/>
</dbReference>
<proteinExistence type="predicted"/>
<gene>
    <name evidence="1" type="ORF">DIATSA_LOCUS7791</name>
</gene>
<dbReference type="Proteomes" id="UP001153714">
    <property type="component" value="Chromosome 20"/>
</dbReference>
<dbReference type="OrthoDB" id="206335at2759"/>
<organism evidence="1 2">
    <name type="scientific">Diatraea saccharalis</name>
    <name type="common">sugarcane borer</name>
    <dbReference type="NCBI Taxonomy" id="40085"/>
    <lineage>
        <taxon>Eukaryota</taxon>
        <taxon>Metazoa</taxon>
        <taxon>Ecdysozoa</taxon>
        <taxon>Arthropoda</taxon>
        <taxon>Hexapoda</taxon>
        <taxon>Insecta</taxon>
        <taxon>Pterygota</taxon>
        <taxon>Neoptera</taxon>
        <taxon>Endopterygota</taxon>
        <taxon>Lepidoptera</taxon>
        <taxon>Glossata</taxon>
        <taxon>Ditrysia</taxon>
        <taxon>Pyraloidea</taxon>
        <taxon>Crambidae</taxon>
        <taxon>Crambinae</taxon>
        <taxon>Diatraea</taxon>
    </lineage>
</organism>
<evidence type="ECO:0000313" key="2">
    <source>
        <dbReference type="Proteomes" id="UP001153714"/>
    </source>
</evidence>
<reference evidence="1" key="2">
    <citation type="submission" date="2022-10" db="EMBL/GenBank/DDBJ databases">
        <authorList>
            <consortium name="ENA_rothamsted_submissions"/>
            <consortium name="culmorum"/>
            <person name="King R."/>
        </authorList>
    </citation>
    <scope>NUCLEOTIDE SEQUENCE</scope>
</reference>
<dbReference type="AlphaFoldDB" id="A0A9N9WEU8"/>
<reference evidence="1" key="1">
    <citation type="submission" date="2021-12" db="EMBL/GenBank/DDBJ databases">
        <authorList>
            <person name="King R."/>
        </authorList>
    </citation>
    <scope>NUCLEOTIDE SEQUENCE</scope>
</reference>
<evidence type="ECO:0000313" key="1">
    <source>
        <dbReference type="EMBL" id="CAG9790109.1"/>
    </source>
</evidence>
<keyword evidence="2" id="KW-1185">Reference proteome</keyword>
<protein>
    <submittedName>
        <fullName evidence="1">Uncharacterized protein</fullName>
    </submittedName>
</protein>
<name>A0A9N9WEU8_9NEOP</name>
<accession>A0A9N9WEU8</accession>
<sequence>MWTRGYPVEIESNSTEAIMYVNPPSWPKPGPATSWKVNDETDAVEQVRARCNRKFSMTCQASFVDFIQEECFHHWVECRKRSLNVVINMWGRLAALYHVVTYGVAHDPGLTGLSRDMCVHVIAAVESIQWMQRCASRRPVSN</sequence>